<comment type="caution">
    <text evidence="3">The sequence shown here is derived from an EMBL/GenBank/DDBJ whole genome shotgun (WGS) entry which is preliminary data.</text>
</comment>
<feature type="non-terminal residue" evidence="3">
    <location>
        <position position="328"/>
    </location>
</feature>
<dbReference type="InterPro" id="IPR006076">
    <property type="entry name" value="FAD-dep_OxRdtase"/>
</dbReference>
<dbReference type="PANTHER" id="PTHR13847">
    <property type="entry name" value="SARCOSINE DEHYDROGENASE-RELATED"/>
    <property type="match status" value="1"/>
</dbReference>
<sequence length="328" mass="35897">LLPVPIQPHKGQSFAVSAPKGFLDRVLFAADTYIVPKSDGRIIVGATVEPGVYDGDVTVGGMMHCFNAAARLLPGIKELKIVETWAGLRPTTPDKAPIFGETAWDKVWVAGGYWRNGVLLSPLLGKALAERLSGLPVEGGLEYAFSEFKWDRFLDPKQGRKMQIANRYMSEMHPVYYRSDKGIASSVGQELGLYEGAKEAREERKSDRDFLEGGGMEAMERAAREGVEDARGFEGLEGVGGGKGGKFAVDEMEMEMEMKMGMGGEAQLEVEAEAEVEGGDLEDVYAQIKANKESVTDTVFNAEVSEKKEFDFSVYGVDVDGTRSWRRG</sequence>
<dbReference type="Proteomes" id="UP001165082">
    <property type="component" value="Unassembled WGS sequence"/>
</dbReference>
<feature type="domain" description="FAD dependent oxidoreductase" evidence="2">
    <location>
        <begin position="3"/>
        <end position="131"/>
    </location>
</feature>
<proteinExistence type="predicted"/>
<dbReference type="AlphaFoldDB" id="A0A9W7A4C6"/>
<dbReference type="EMBL" id="BRXZ01001119">
    <property type="protein sequence ID" value="GMH62955.1"/>
    <property type="molecule type" value="Genomic_DNA"/>
</dbReference>
<dbReference type="SUPFAM" id="SSF54373">
    <property type="entry name" value="FAD-linked reductases, C-terminal domain"/>
    <property type="match status" value="1"/>
</dbReference>
<evidence type="ECO:0000256" key="1">
    <source>
        <dbReference type="ARBA" id="ARBA00023002"/>
    </source>
</evidence>
<accession>A0A9W7A4C6</accession>
<gene>
    <name evidence="3" type="ORF">TrRE_jg6087</name>
</gene>
<dbReference type="SUPFAM" id="SSF51905">
    <property type="entry name" value="FAD/NAD(P)-binding domain"/>
    <property type="match status" value="1"/>
</dbReference>
<dbReference type="Pfam" id="PF01266">
    <property type="entry name" value="DAO"/>
    <property type="match status" value="1"/>
</dbReference>
<keyword evidence="1" id="KW-0560">Oxidoreductase</keyword>
<evidence type="ECO:0000313" key="4">
    <source>
        <dbReference type="Proteomes" id="UP001165082"/>
    </source>
</evidence>
<dbReference type="Gene3D" id="3.50.50.60">
    <property type="entry name" value="FAD/NAD(P)-binding domain"/>
    <property type="match status" value="1"/>
</dbReference>
<keyword evidence="4" id="KW-1185">Reference proteome</keyword>
<organism evidence="3 4">
    <name type="scientific">Triparma retinervis</name>
    <dbReference type="NCBI Taxonomy" id="2557542"/>
    <lineage>
        <taxon>Eukaryota</taxon>
        <taxon>Sar</taxon>
        <taxon>Stramenopiles</taxon>
        <taxon>Ochrophyta</taxon>
        <taxon>Bolidophyceae</taxon>
        <taxon>Parmales</taxon>
        <taxon>Triparmaceae</taxon>
        <taxon>Triparma</taxon>
    </lineage>
</organism>
<dbReference type="OrthoDB" id="424974at2759"/>
<dbReference type="InterPro" id="IPR036188">
    <property type="entry name" value="FAD/NAD-bd_sf"/>
</dbReference>
<protein>
    <recommendedName>
        <fullName evidence="2">FAD dependent oxidoreductase domain-containing protein</fullName>
    </recommendedName>
</protein>
<evidence type="ECO:0000313" key="3">
    <source>
        <dbReference type="EMBL" id="GMH62955.1"/>
    </source>
</evidence>
<dbReference type="GO" id="GO:0005737">
    <property type="term" value="C:cytoplasm"/>
    <property type="evidence" value="ECO:0007669"/>
    <property type="project" value="TreeGrafter"/>
</dbReference>
<dbReference type="PANTHER" id="PTHR13847:SF289">
    <property type="entry name" value="GLYCINE OXIDASE"/>
    <property type="match status" value="1"/>
</dbReference>
<dbReference type="Gene3D" id="3.30.9.10">
    <property type="entry name" value="D-Amino Acid Oxidase, subunit A, domain 2"/>
    <property type="match status" value="1"/>
</dbReference>
<evidence type="ECO:0000259" key="2">
    <source>
        <dbReference type="Pfam" id="PF01266"/>
    </source>
</evidence>
<name>A0A9W7A4C6_9STRA</name>
<dbReference type="GO" id="GO:0016491">
    <property type="term" value="F:oxidoreductase activity"/>
    <property type="evidence" value="ECO:0007669"/>
    <property type="project" value="UniProtKB-KW"/>
</dbReference>
<reference evidence="3" key="1">
    <citation type="submission" date="2022-07" db="EMBL/GenBank/DDBJ databases">
        <title>Genome analysis of Parmales, a sister group of diatoms, reveals the evolutionary specialization of diatoms from phago-mixotrophs to photoautotrophs.</title>
        <authorList>
            <person name="Ban H."/>
            <person name="Sato S."/>
            <person name="Yoshikawa S."/>
            <person name="Kazumasa Y."/>
            <person name="Nakamura Y."/>
            <person name="Ichinomiya M."/>
            <person name="Saitoh K."/>
            <person name="Sato N."/>
            <person name="Blanc-Mathieu R."/>
            <person name="Endo H."/>
            <person name="Kuwata A."/>
            <person name="Ogata H."/>
        </authorList>
    </citation>
    <scope>NUCLEOTIDE SEQUENCE</scope>
</reference>